<comment type="caution">
    <text evidence="2">The sequence shown here is derived from an EMBL/GenBank/DDBJ whole genome shotgun (WGS) entry which is preliminary data.</text>
</comment>
<evidence type="ECO:0000313" key="2">
    <source>
        <dbReference type="EMBL" id="MYL64728.1"/>
    </source>
</evidence>
<proteinExistence type="predicted"/>
<reference evidence="2 3" key="1">
    <citation type="submission" date="2019-11" db="EMBL/GenBank/DDBJ databases">
        <title>Genome sequences of 17 halophilic strains isolated from different environments.</title>
        <authorList>
            <person name="Furrow R.E."/>
        </authorList>
    </citation>
    <scope>NUCLEOTIDE SEQUENCE [LARGE SCALE GENOMIC DNA]</scope>
    <source>
        <strain evidence="2 3">22506_14_FS</strain>
    </source>
</reference>
<dbReference type="NCBIfam" id="TIGR02778">
    <property type="entry name" value="ligD_pol"/>
    <property type="match status" value="1"/>
</dbReference>
<dbReference type="InterPro" id="IPR014145">
    <property type="entry name" value="LigD_pol_dom"/>
</dbReference>
<feature type="domain" description="DNA ligase D polymerase" evidence="1">
    <location>
        <begin position="32"/>
        <end position="272"/>
    </location>
</feature>
<dbReference type="PANTHER" id="PTHR42705:SF2">
    <property type="entry name" value="BIFUNCTIONAL NON-HOMOLOGOUS END JOINING PROTEIN LIGD"/>
    <property type="match status" value="1"/>
</dbReference>
<evidence type="ECO:0000259" key="1">
    <source>
        <dbReference type="Pfam" id="PF21686"/>
    </source>
</evidence>
<dbReference type="PANTHER" id="PTHR42705">
    <property type="entry name" value="BIFUNCTIONAL NON-HOMOLOGOUS END JOINING PROTEIN LIGD"/>
    <property type="match status" value="1"/>
</dbReference>
<dbReference type="AlphaFoldDB" id="A0A845F1U6"/>
<dbReference type="InterPro" id="IPR052171">
    <property type="entry name" value="NHEJ_LigD"/>
</dbReference>
<gene>
    <name evidence="2" type="ORF">GLW07_15320</name>
</gene>
<dbReference type="Proteomes" id="UP000447833">
    <property type="component" value="Unassembled WGS sequence"/>
</dbReference>
<sequence>MGGLYMGQHSITVEDVELTITNAEKLLWKGVTKADYLNYLARISPLILPFLHNKPLTVIRYPDGINGEAFYQRNCPEYAPDFIKTVEHHDNNYIICSDLPSLLWLGNQAAIEFHIPFSTYQTEKPSEIVFDLDPPSNQAFHLAVLAAKQIKDNLDRLHLTGFLKLSGNKGLQIHIPLPIDTFTYEQTKLFTAFMAKFLVETNPNLFTIERLKKNRNERLYIDYVQHASGKTIIAPYSPRGNAEGLVAAPIEWNELKDGLTPTDFPMERVLKRKLTPFRDYEKARDQQPFKEILDWLLTKKTNHL</sequence>
<dbReference type="Pfam" id="PF21686">
    <property type="entry name" value="LigD_Prim-Pol"/>
    <property type="match status" value="1"/>
</dbReference>
<dbReference type="EMBL" id="WMEY01000004">
    <property type="protein sequence ID" value="MYL64728.1"/>
    <property type="molecule type" value="Genomic_DNA"/>
</dbReference>
<protein>
    <recommendedName>
        <fullName evidence="1">DNA ligase D polymerase domain-containing protein</fullName>
    </recommendedName>
</protein>
<accession>A0A845F1U6</accession>
<organism evidence="2 3">
    <name type="scientific">Guptibacillus hwajinpoensis</name>
    <dbReference type="NCBI Taxonomy" id="208199"/>
    <lineage>
        <taxon>Bacteria</taxon>
        <taxon>Bacillati</taxon>
        <taxon>Bacillota</taxon>
        <taxon>Bacilli</taxon>
        <taxon>Bacillales</taxon>
        <taxon>Guptibacillaceae</taxon>
        <taxon>Guptibacillus</taxon>
    </lineage>
</organism>
<dbReference type="Gene3D" id="3.90.920.10">
    <property type="entry name" value="DNA primase, PRIM domain"/>
    <property type="match status" value="1"/>
</dbReference>
<name>A0A845F1U6_9BACL</name>
<evidence type="ECO:0000313" key="3">
    <source>
        <dbReference type="Proteomes" id="UP000447833"/>
    </source>
</evidence>